<feature type="chain" id="PRO_5009445968" evidence="1">
    <location>
        <begin position="20"/>
        <end position="47"/>
    </location>
</feature>
<sequence>MRVIAIVTFLLLAATFVSAVCCSGEGAKDVVLVPENVYSLFVLPKEP</sequence>
<feature type="signal peptide" evidence="1">
    <location>
        <begin position="1"/>
        <end position="19"/>
    </location>
</feature>
<evidence type="ECO:0000256" key="1">
    <source>
        <dbReference type="SAM" id="SignalP"/>
    </source>
</evidence>
<keyword evidence="3" id="KW-1185">Reference proteome</keyword>
<keyword evidence="1" id="KW-0732">Signal</keyword>
<protein>
    <submittedName>
        <fullName evidence="2">Uncharacterized protein</fullName>
    </submittedName>
</protein>
<proteinExistence type="predicted"/>
<evidence type="ECO:0000313" key="2">
    <source>
        <dbReference type="EMBL" id="CZS97073.1"/>
    </source>
</evidence>
<name>A0A1E1KG85_9HELO</name>
<organism evidence="2 3">
    <name type="scientific">Rhynchosporium agropyri</name>
    <dbReference type="NCBI Taxonomy" id="914238"/>
    <lineage>
        <taxon>Eukaryota</taxon>
        <taxon>Fungi</taxon>
        <taxon>Dikarya</taxon>
        <taxon>Ascomycota</taxon>
        <taxon>Pezizomycotina</taxon>
        <taxon>Leotiomycetes</taxon>
        <taxon>Helotiales</taxon>
        <taxon>Ploettnerulaceae</taxon>
        <taxon>Rhynchosporium</taxon>
    </lineage>
</organism>
<dbReference type="AlphaFoldDB" id="A0A1E1KG85"/>
<evidence type="ECO:0000313" key="3">
    <source>
        <dbReference type="Proteomes" id="UP000178912"/>
    </source>
</evidence>
<reference evidence="3" key="1">
    <citation type="submission" date="2016-03" db="EMBL/GenBank/DDBJ databases">
        <authorList>
            <person name="Guldener U."/>
        </authorList>
    </citation>
    <scope>NUCLEOTIDE SEQUENCE [LARGE SCALE GENOMIC DNA]</scope>
    <source>
        <strain evidence="3">04CH-RAC-A.6.1</strain>
    </source>
</reference>
<dbReference type="Proteomes" id="UP000178912">
    <property type="component" value="Unassembled WGS sequence"/>
</dbReference>
<accession>A0A1E1KG85</accession>
<gene>
    <name evidence="2" type="ORF">RAG0_06174</name>
</gene>
<dbReference type="EMBL" id="FJUX01000029">
    <property type="protein sequence ID" value="CZS97073.1"/>
    <property type="molecule type" value="Genomic_DNA"/>
</dbReference>